<feature type="transmembrane region" description="Helical" evidence="1">
    <location>
        <begin position="245"/>
        <end position="269"/>
    </location>
</feature>
<proteinExistence type="predicted"/>
<feature type="transmembrane region" description="Helical" evidence="1">
    <location>
        <begin position="135"/>
        <end position="156"/>
    </location>
</feature>
<dbReference type="AlphaFoldDB" id="A0A1Y1HPP3"/>
<gene>
    <name evidence="2" type="ORF">KFL_000250550</name>
</gene>
<name>A0A1Y1HPP3_KLENI</name>
<feature type="transmembrane region" description="Helical" evidence="1">
    <location>
        <begin position="464"/>
        <end position="486"/>
    </location>
</feature>
<reference evidence="2 3" key="1">
    <citation type="journal article" date="2014" name="Nat. Commun.">
        <title>Klebsormidium flaccidum genome reveals primary factors for plant terrestrial adaptation.</title>
        <authorList>
            <person name="Hori K."/>
            <person name="Maruyama F."/>
            <person name="Fujisawa T."/>
            <person name="Togashi T."/>
            <person name="Yamamoto N."/>
            <person name="Seo M."/>
            <person name="Sato S."/>
            <person name="Yamada T."/>
            <person name="Mori H."/>
            <person name="Tajima N."/>
            <person name="Moriyama T."/>
            <person name="Ikeuchi M."/>
            <person name="Watanabe M."/>
            <person name="Wada H."/>
            <person name="Kobayashi K."/>
            <person name="Saito M."/>
            <person name="Masuda T."/>
            <person name="Sasaki-Sekimoto Y."/>
            <person name="Mashiguchi K."/>
            <person name="Awai K."/>
            <person name="Shimojima M."/>
            <person name="Masuda S."/>
            <person name="Iwai M."/>
            <person name="Nobusawa T."/>
            <person name="Narise T."/>
            <person name="Kondo S."/>
            <person name="Saito H."/>
            <person name="Sato R."/>
            <person name="Murakawa M."/>
            <person name="Ihara Y."/>
            <person name="Oshima-Yamada Y."/>
            <person name="Ohtaka K."/>
            <person name="Satoh M."/>
            <person name="Sonobe K."/>
            <person name="Ishii M."/>
            <person name="Ohtani R."/>
            <person name="Kanamori-Sato M."/>
            <person name="Honoki R."/>
            <person name="Miyazaki D."/>
            <person name="Mochizuki H."/>
            <person name="Umetsu J."/>
            <person name="Higashi K."/>
            <person name="Shibata D."/>
            <person name="Kamiya Y."/>
            <person name="Sato N."/>
            <person name="Nakamura Y."/>
            <person name="Tabata S."/>
            <person name="Ida S."/>
            <person name="Kurokawa K."/>
            <person name="Ohta H."/>
        </authorList>
    </citation>
    <scope>NUCLEOTIDE SEQUENCE [LARGE SCALE GENOMIC DNA]</scope>
    <source>
        <strain evidence="2 3">NIES-2285</strain>
    </source>
</reference>
<evidence type="ECO:0000313" key="2">
    <source>
        <dbReference type="EMBL" id="GAQ79179.1"/>
    </source>
</evidence>
<feature type="transmembrane region" description="Helical" evidence="1">
    <location>
        <begin position="606"/>
        <end position="629"/>
    </location>
</feature>
<feature type="transmembrane region" description="Helical" evidence="1">
    <location>
        <begin position="414"/>
        <end position="444"/>
    </location>
</feature>
<feature type="transmembrane region" description="Helical" evidence="1">
    <location>
        <begin position="203"/>
        <end position="225"/>
    </location>
</feature>
<dbReference type="Proteomes" id="UP000054558">
    <property type="component" value="Unassembled WGS sequence"/>
</dbReference>
<accession>A0A1Y1HPP3</accession>
<sequence length="652" mass="72151">MVCLLLRASIFARFPLESFIEHGGFSERGVFLLNLVLPARACAILEAGANHPAGVPVIGKLCVLQFRGLLSGVESCRERAHLDLELTSLRIAQSLAAALSGAFAFCLFWLSYLLSGGGPRSTRNMKKSALTARVVRIWHAAASSVLMPSFIALMSYYQSDGYLSWLSACCYVGPSFLGLYFCNLSSEPFPPITAHKMEKEAVWRFHCVAVFTLLWRLVTLVFLYQDPSLVTQILALLLARAGSEIPEAALLFFLIDLVGLTLCLIYFVFFEDGIKVALCTLVGALSVLGPAPTFAIYCVYRSDRLRIRWRVKSRNERQRTVLERRNPARSRRAATLAPKLTKILPANNDNGLRGLSSHLVSEIWGAVEGGVNHPVGYIVLGELCFLVPIYVLLGMTECLRVRTPCKRMTGFLSWAALVAVPLLQLLPASLSASASFALGWLPFYLRARAPDRSSSGTLLGRYRWGFSTLFSFYVLHFNLMALSFAHRAAWVMRGFQKFFDWSNGPLITLFWIFGVARNSGPTLAILTRKNYLVAAAFSALWRALTLVLLYKDPTLPSQAWSQALRLLTSEGFADTSEAAVWFSMLDLISFTLLFVYFALLEDGPRVALRTLAGALLLGPAPAFALYCAYRENEIAKAVRASVRKDDQIAKAA</sequence>
<evidence type="ECO:0000313" key="3">
    <source>
        <dbReference type="Proteomes" id="UP000054558"/>
    </source>
</evidence>
<feature type="transmembrane region" description="Helical" evidence="1">
    <location>
        <begin position="578"/>
        <end position="600"/>
    </location>
</feature>
<organism evidence="2 3">
    <name type="scientific">Klebsormidium nitens</name>
    <name type="common">Green alga</name>
    <name type="synonym">Ulothrix nitens</name>
    <dbReference type="NCBI Taxonomy" id="105231"/>
    <lineage>
        <taxon>Eukaryota</taxon>
        <taxon>Viridiplantae</taxon>
        <taxon>Streptophyta</taxon>
        <taxon>Klebsormidiophyceae</taxon>
        <taxon>Klebsormidiales</taxon>
        <taxon>Klebsormidiaceae</taxon>
        <taxon>Klebsormidium</taxon>
    </lineage>
</organism>
<dbReference type="STRING" id="105231.A0A1Y1HPP3"/>
<keyword evidence="1" id="KW-1133">Transmembrane helix</keyword>
<feature type="transmembrane region" description="Helical" evidence="1">
    <location>
        <begin position="276"/>
        <end position="300"/>
    </location>
</feature>
<evidence type="ECO:0000256" key="1">
    <source>
        <dbReference type="SAM" id="Phobius"/>
    </source>
</evidence>
<keyword evidence="3" id="KW-1185">Reference proteome</keyword>
<dbReference type="EMBL" id="DF236974">
    <property type="protein sequence ID" value="GAQ79179.1"/>
    <property type="molecule type" value="Genomic_DNA"/>
</dbReference>
<feature type="transmembrane region" description="Helical" evidence="1">
    <location>
        <begin position="375"/>
        <end position="393"/>
    </location>
</feature>
<keyword evidence="1" id="KW-0472">Membrane</keyword>
<protein>
    <submittedName>
        <fullName evidence="2">Uncharacterized protein</fullName>
    </submittedName>
</protein>
<feature type="transmembrane region" description="Helical" evidence="1">
    <location>
        <begin position="498"/>
        <end position="516"/>
    </location>
</feature>
<keyword evidence="1" id="KW-0812">Transmembrane</keyword>
<feature type="transmembrane region" description="Helical" evidence="1">
    <location>
        <begin position="531"/>
        <end position="550"/>
    </location>
</feature>
<feature type="transmembrane region" description="Helical" evidence="1">
    <location>
        <begin position="91"/>
        <end position="114"/>
    </location>
</feature>
<feature type="transmembrane region" description="Helical" evidence="1">
    <location>
        <begin position="162"/>
        <end position="182"/>
    </location>
</feature>